<dbReference type="InterPro" id="IPR036047">
    <property type="entry name" value="F-box-like_dom_sf"/>
</dbReference>
<organism evidence="2 3">
    <name type="scientific">Oleoguttula mirabilis</name>
    <dbReference type="NCBI Taxonomy" id="1507867"/>
    <lineage>
        <taxon>Eukaryota</taxon>
        <taxon>Fungi</taxon>
        <taxon>Dikarya</taxon>
        <taxon>Ascomycota</taxon>
        <taxon>Pezizomycotina</taxon>
        <taxon>Dothideomycetes</taxon>
        <taxon>Dothideomycetidae</taxon>
        <taxon>Mycosphaerellales</taxon>
        <taxon>Teratosphaeriaceae</taxon>
        <taxon>Oleoguttula</taxon>
    </lineage>
</organism>
<gene>
    <name evidence="2" type="ORF">LTR36_004900</name>
</gene>
<dbReference type="Pfam" id="PF12937">
    <property type="entry name" value="F-box-like"/>
    <property type="match status" value="1"/>
</dbReference>
<dbReference type="EMBL" id="JAVFHQ010000029">
    <property type="protein sequence ID" value="KAK4543867.1"/>
    <property type="molecule type" value="Genomic_DNA"/>
</dbReference>
<proteinExistence type="predicted"/>
<dbReference type="Gene3D" id="1.20.1280.50">
    <property type="match status" value="1"/>
</dbReference>
<comment type="caution">
    <text evidence="2">The sequence shown here is derived from an EMBL/GenBank/DDBJ whole genome shotgun (WGS) entry which is preliminary data.</text>
</comment>
<dbReference type="Proteomes" id="UP001324427">
    <property type="component" value="Unassembled WGS sequence"/>
</dbReference>
<name>A0AAV9JFG1_9PEZI</name>
<protein>
    <recommendedName>
        <fullName evidence="1">F-box domain-containing protein</fullName>
    </recommendedName>
</protein>
<dbReference type="SUPFAM" id="SSF81383">
    <property type="entry name" value="F-box domain"/>
    <property type="match status" value="1"/>
</dbReference>
<evidence type="ECO:0000313" key="2">
    <source>
        <dbReference type="EMBL" id="KAK4543867.1"/>
    </source>
</evidence>
<dbReference type="InterPro" id="IPR001810">
    <property type="entry name" value="F-box_dom"/>
</dbReference>
<evidence type="ECO:0000259" key="1">
    <source>
        <dbReference type="Pfam" id="PF12937"/>
    </source>
</evidence>
<reference evidence="2 3" key="1">
    <citation type="submission" date="2021-11" db="EMBL/GenBank/DDBJ databases">
        <title>Black yeast isolated from Biological Soil Crust.</title>
        <authorList>
            <person name="Kurbessoian T."/>
        </authorList>
    </citation>
    <scope>NUCLEOTIDE SEQUENCE [LARGE SCALE GENOMIC DNA]</scope>
    <source>
        <strain evidence="2 3">CCFEE 5522</strain>
    </source>
</reference>
<dbReference type="SUPFAM" id="SSF52047">
    <property type="entry name" value="RNI-like"/>
    <property type="match status" value="1"/>
</dbReference>
<dbReference type="AlphaFoldDB" id="A0AAV9JFG1"/>
<feature type="domain" description="F-box" evidence="1">
    <location>
        <begin position="6"/>
        <end position="51"/>
    </location>
</feature>
<keyword evidence="3" id="KW-1185">Reference proteome</keyword>
<evidence type="ECO:0000313" key="3">
    <source>
        <dbReference type="Proteomes" id="UP001324427"/>
    </source>
</evidence>
<accession>A0AAV9JFG1</accession>
<sequence length="583" mass="65998">MTSILAALPPELLSRIISFLSDKRKDISTCRLVCQTFKELASPYLITRVVFALRLDAVSRLHDVLRHPYFSRYVTELVYDASLYDSQVAGDWNEYVQECQEAPRSFVDPDWAKRKRTEARLWHRFDAYSSLPRPNVLSSMDMLMTVPSLNMPHVHIAGQDVLAEDVQNLFGDDITGLDDGGVDDEEAEDYYEHVYRLGCHKGFPDYYLRHKTQCRMQEARLPANMLQHVLARLPKLRTIHFTDYRHLSTDRESYDQCCHRLFGNRLEPCHISGTEGCWNALLPLLNAVAVSPAARIDQLSLAANPYTRSVGDCVCDVESAEPRVPAALPLSLLSDMGELCTQNLTQVFSNLRRLELPFVFGESDDPDDLEFAELIEDGPEVLATVLRPLRGLLEAAAPNLTHLTLSVQSLAEHRGDSQGRPVFSRDDAHVPIDGATLVFELLLSATVFPRLQYLELGGWVCSIADMQKFLAKHQALTELRLVNNFFLGRAEELARWGGKNMCLEGVRIANWADVLLPDADSDPFANVHRLRRTEETVRSQAKADRLTDKDLEALWLAGRMNHAASRGEGFVEHDGPWWMQKRN</sequence>